<evidence type="ECO:0000259" key="3">
    <source>
        <dbReference type="Pfam" id="PF20434"/>
    </source>
</evidence>
<dbReference type="Gene3D" id="3.40.50.1820">
    <property type="entry name" value="alpha/beta hydrolase"/>
    <property type="match status" value="1"/>
</dbReference>
<keyword evidence="1 4" id="KW-0378">Hydrolase</keyword>
<feature type="signal peptide" evidence="2">
    <location>
        <begin position="1"/>
        <end position="22"/>
    </location>
</feature>
<name>A0A7G8PXV5_9FLAO</name>
<feature type="domain" description="BD-FAE-like" evidence="3">
    <location>
        <begin position="59"/>
        <end position="255"/>
    </location>
</feature>
<dbReference type="Pfam" id="PF20434">
    <property type="entry name" value="BD-FAE"/>
    <property type="match status" value="1"/>
</dbReference>
<evidence type="ECO:0000256" key="1">
    <source>
        <dbReference type="ARBA" id="ARBA00022801"/>
    </source>
</evidence>
<sequence length="298" mass="32725">MKNIKLLLLLVLAFQLSLISCSSEINDNSPLEMDDEPEPLAAVTRLNVSYGSHMQQAYDLYLPEGRTDDHTKVIILVHGGGWTAGDKADMSEFIPQLQINHPDHAIVNMNYVLANTTTPAFPNQFLDIQRVINKLTSEKEELQILPEFGLIGTSAGAHLSLQYDYVYDTTNAVKMVCDIVGPSDFTDPFYTNDPNFNILLQLLVDESAYPSGTNYAEAISPALQVSASSSPSILFYGDQDPLVPLSNGETLQQALSTNMITHSFTVYEGGHGDDWTAASLADLQLQLSAFINTHLPIE</sequence>
<protein>
    <submittedName>
        <fullName evidence="4">Alpha/beta hydrolase</fullName>
    </submittedName>
</protein>
<evidence type="ECO:0000256" key="2">
    <source>
        <dbReference type="SAM" id="SignalP"/>
    </source>
</evidence>
<dbReference type="PROSITE" id="PS51257">
    <property type="entry name" value="PROKAR_LIPOPROTEIN"/>
    <property type="match status" value="1"/>
</dbReference>
<evidence type="ECO:0000313" key="5">
    <source>
        <dbReference type="Proteomes" id="UP000515514"/>
    </source>
</evidence>
<keyword evidence="5" id="KW-1185">Reference proteome</keyword>
<proteinExistence type="predicted"/>
<dbReference type="PANTHER" id="PTHR48081:SF13">
    <property type="entry name" value="ALPHA_BETA HYDROLASE"/>
    <property type="match status" value="1"/>
</dbReference>
<dbReference type="PANTHER" id="PTHR48081">
    <property type="entry name" value="AB HYDROLASE SUPERFAMILY PROTEIN C4A8.06C"/>
    <property type="match status" value="1"/>
</dbReference>
<gene>
    <name evidence="4" type="ORF">ALE3EI_2644</name>
</gene>
<dbReference type="InterPro" id="IPR050300">
    <property type="entry name" value="GDXG_lipolytic_enzyme"/>
</dbReference>
<dbReference type="SUPFAM" id="SSF53474">
    <property type="entry name" value="alpha/beta-Hydrolases"/>
    <property type="match status" value="1"/>
</dbReference>
<dbReference type="InterPro" id="IPR029058">
    <property type="entry name" value="AB_hydrolase_fold"/>
</dbReference>
<dbReference type="GO" id="GO:0016787">
    <property type="term" value="F:hydrolase activity"/>
    <property type="evidence" value="ECO:0007669"/>
    <property type="project" value="UniProtKB-KW"/>
</dbReference>
<dbReference type="AlphaFoldDB" id="A0A7G8PXV5"/>
<dbReference type="Proteomes" id="UP000515514">
    <property type="component" value="Chromosome"/>
</dbReference>
<accession>A0A7G8PXV5</accession>
<organism evidence="4 5">
    <name type="scientific">Constantimarinum furrinae</name>
    <dbReference type="NCBI Taxonomy" id="2562285"/>
    <lineage>
        <taxon>Bacteria</taxon>
        <taxon>Pseudomonadati</taxon>
        <taxon>Bacteroidota</taxon>
        <taxon>Flavobacteriia</taxon>
        <taxon>Flavobacteriales</taxon>
        <taxon>Flavobacteriaceae</taxon>
        <taxon>Altibacter/Constantimarinum group</taxon>
        <taxon>Constantimarinum</taxon>
    </lineage>
</organism>
<dbReference type="RefSeq" id="WP_186989450.1">
    <property type="nucleotide sequence ID" value="NZ_CP052909.1"/>
</dbReference>
<keyword evidence="2" id="KW-0732">Signal</keyword>
<dbReference type="EMBL" id="CP052909">
    <property type="protein sequence ID" value="QNJ99171.1"/>
    <property type="molecule type" value="Genomic_DNA"/>
</dbReference>
<reference evidence="4 5" key="1">
    <citation type="submission" date="2020-04" db="EMBL/GenBank/DDBJ databases">
        <title>Genome sequence of Altibacter aquimarinus strain ALE3EI.</title>
        <authorList>
            <person name="Oh H.-M."/>
            <person name="Jang D."/>
        </authorList>
    </citation>
    <scope>NUCLEOTIDE SEQUENCE [LARGE SCALE GENOMIC DNA]</scope>
    <source>
        <strain evidence="4 5">ALE3EI</strain>
    </source>
</reference>
<feature type="chain" id="PRO_5028859679" evidence="2">
    <location>
        <begin position="23"/>
        <end position="298"/>
    </location>
</feature>
<dbReference type="InterPro" id="IPR049492">
    <property type="entry name" value="BD-FAE-like_dom"/>
</dbReference>
<dbReference type="KEGG" id="alti:ALE3EI_2644"/>
<evidence type="ECO:0000313" key="4">
    <source>
        <dbReference type="EMBL" id="QNJ99171.1"/>
    </source>
</evidence>